<dbReference type="InterPro" id="IPR013766">
    <property type="entry name" value="Thioredoxin_domain"/>
</dbReference>
<evidence type="ECO:0000256" key="11">
    <source>
        <dbReference type="ARBA" id="ARBA00041373"/>
    </source>
</evidence>
<dbReference type="InterPro" id="IPR000866">
    <property type="entry name" value="AhpC/TSA"/>
</dbReference>
<dbReference type="FunFam" id="3.40.30.10:FF:000007">
    <property type="entry name" value="Thioredoxin-dependent thiol peroxidase"/>
    <property type="match status" value="1"/>
</dbReference>
<name>A0A4S4BUH5_9BACL</name>
<dbReference type="NCBIfam" id="NF006960">
    <property type="entry name" value="PRK09437.1"/>
    <property type="match status" value="1"/>
</dbReference>
<dbReference type="PANTHER" id="PTHR42801:SF4">
    <property type="entry name" value="AHPC_TSA FAMILY PROTEIN"/>
    <property type="match status" value="1"/>
</dbReference>
<dbReference type="Proteomes" id="UP000310636">
    <property type="component" value="Unassembled WGS sequence"/>
</dbReference>
<dbReference type="RefSeq" id="WP_136370345.1">
    <property type="nucleotide sequence ID" value="NZ_SSOB01000015.1"/>
</dbReference>
<dbReference type="EC" id="1.11.1.24" evidence="3"/>
<keyword evidence="7" id="KW-1015">Disulfide bond</keyword>
<evidence type="ECO:0000256" key="1">
    <source>
        <dbReference type="ARBA" id="ARBA00003330"/>
    </source>
</evidence>
<dbReference type="GO" id="GO:0045454">
    <property type="term" value="P:cell redox homeostasis"/>
    <property type="evidence" value="ECO:0007669"/>
    <property type="project" value="TreeGrafter"/>
</dbReference>
<dbReference type="GO" id="GO:0008379">
    <property type="term" value="F:thioredoxin peroxidase activity"/>
    <property type="evidence" value="ECO:0007669"/>
    <property type="project" value="TreeGrafter"/>
</dbReference>
<dbReference type="InterPro" id="IPR050924">
    <property type="entry name" value="Peroxiredoxin_BCP/PrxQ"/>
</dbReference>
<dbReference type="InterPro" id="IPR036249">
    <property type="entry name" value="Thioredoxin-like_sf"/>
</dbReference>
<evidence type="ECO:0000256" key="13">
    <source>
        <dbReference type="PIRSR" id="PIRSR000239-1"/>
    </source>
</evidence>
<proteinExistence type="inferred from homology"/>
<evidence type="ECO:0000256" key="5">
    <source>
        <dbReference type="ARBA" id="ARBA00022862"/>
    </source>
</evidence>
<dbReference type="AlphaFoldDB" id="A0A4S4BUH5"/>
<keyword evidence="4 15" id="KW-0575">Peroxidase</keyword>
<dbReference type="GO" id="GO:0005737">
    <property type="term" value="C:cytoplasm"/>
    <property type="evidence" value="ECO:0007669"/>
    <property type="project" value="TreeGrafter"/>
</dbReference>
<evidence type="ECO:0000259" key="14">
    <source>
        <dbReference type="PROSITE" id="PS51352"/>
    </source>
</evidence>
<dbReference type="PROSITE" id="PS51352">
    <property type="entry name" value="THIOREDOXIN_2"/>
    <property type="match status" value="1"/>
</dbReference>
<dbReference type="CDD" id="cd03017">
    <property type="entry name" value="PRX_BCP"/>
    <property type="match status" value="1"/>
</dbReference>
<protein>
    <recommendedName>
        <fullName evidence="3">thioredoxin-dependent peroxiredoxin</fullName>
        <ecNumber evidence="3">1.11.1.24</ecNumber>
    </recommendedName>
    <alternativeName>
        <fullName evidence="11">Bacterioferritin comigratory protein</fullName>
    </alternativeName>
    <alternativeName>
        <fullName evidence="9">Thioredoxin peroxidase</fullName>
    </alternativeName>
</protein>
<comment type="subunit">
    <text evidence="2">Monomer.</text>
</comment>
<comment type="caution">
    <text evidence="15">The sequence shown here is derived from an EMBL/GenBank/DDBJ whole genome shotgun (WGS) entry which is preliminary data.</text>
</comment>
<keyword evidence="16" id="KW-1185">Reference proteome</keyword>
<evidence type="ECO:0000256" key="8">
    <source>
        <dbReference type="ARBA" id="ARBA00023284"/>
    </source>
</evidence>
<dbReference type="SUPFAM" id="SSF52833">
    <property type="entry name" value="Thioredoxin-like"/>
    <property type="match status" value="1"/>
</dbReference>
<evidence type="ECO:0000313" key="15">
    <source>
        <dbReference type="EMBL" id="THF78757.1"/>
    </source>
</evidence>
<reference evidence="15 16" key="1">
    <citation type="submission" date="2019-04" db="EMBL/GenBank/DDBJ databases">
        <title>Cohnella sp. nov. isolated from preserved vegetables.</title>
        <authorList>
            <person name="Lin S.-Y."/>
            <person name="Hung M.-H."/>
            <person name="Young C.-C."/>
        </authorList>
    </citation>
    <scope>NUCLEOTIDE SEQUENCE [LARGE SCALE GENOMIC DNA]</scope>
    <source>
        <strain evidence="15 16">CC-MHH1044</strain>
    </source>
</reference>
<dbReference type="GO" id="GO:0034599">
    <property type="term" value="P:cellular response to oxidative stress"/>
    <property type="evidence" value="ECO:0007669"/>
    <property type="project" value="TreeGrafter"/>
</dbReference>
<dbReference type="InterPro" id="IPR024706">
    <property type="entry name" value="Peroxiredoxin_AhpC-typ"/>
</dbReference>
<keyword evidence="8" id="KW-0676">Redox-active center</keyword>
<dbReference type="EMBL" id="SSOB01000015">
    <property type="protein sequence ID" value="THF78757.1"/>
    <property type="molecule type" value="Genomic_DNA"/>
</dbReference>
<dbReference type="OrthoDB" id="9812811at2"/>
<accession>A0A4S4BUH5</accession>
<evidence type="ECO:0000256" key="10">
    <source>
        <dbReference type="ARBA" id="ARBA00038489"/>
    </source>
</evidence>
<evidence type="ECO:0000256" key="6">
    <source>
        <dbReference type="ARBA" id="ARBA00023002"/>
    </source>
</evidence>
<dbReference type="PANTHER" id="PTHR42801">
    <property type="entry name" value="THIOREDOXIN-DEPENDENT PEROXIDE REDUCTASE"/>
    <property type="match status" value="1"/>
</dbReference>
<evidence type="ECO:0000256" key="12">
    <source>
        <dbReference type="ARBA" id="ARBA00049091"/>
    </source>
</evidence>
<organism evidence="15 16">
    <name type="scientific">Cohnella fermenti</name>
    <dbReference type="NCBI Taxonomy" id="2565925"/>
    <lineage>
        <taxon>Bacteria</taxon>
        <taxon>Bacillati</taxon>
        <taxon>Bacillota</taxon>
        <taxon>Bacilli</taxon>
        <taxon>Bacillales</taxon>
        <taxon>Paenibacillaceae</taxon>
        <taxon>Cohnella</taxon>
    </lineage>
</organism>
<comment type="function">
    <text evidence="1">Thiol-specific peroxidase that catalyzes the reduction of hydrogen peroxide and organic hydroperoxides to water and alcohols, respectively. Plays a role in cell protection against oxidative stress by detoxifying peroxides and as sensor of hydrogen peroxide-mediated signaling events.</text>
</comment>
<feature type="domain" description="Thioredoxin" evidence="14">
    <location>
        <begin position="4"/>
        <end position="157"/>
    </location>
</feature>
<evidence type="ECO:0000256" key="3">
    <source>
        <dbReference type="ARBA" id="ARBA00013017"/>
    </source>
</evidence>
<evidence type="ECO:0000256" key="7">
    <source>
        <dbReference type="ARBA" id="ARBA00023157"/>
    </source>
</evidence>
<dbReference type="PIRSF" id="PIRSF000239">
    <property type="entry name" value="AHPC"/>
    <property type="match status" value="1"/>
</dbReference>
<gene>
    <name evidence="15" type="ORF">E6C55_13625</name>
</gene>
<comment type="similarity">
    <text evidence="10">Belongs to the peroxiredoxin family. BCP/PrxQ subfamily.</text>
</comment>
<comment type="catalytic activity">
    <reaction evidence="12">
        <text>a hydroperoxide + [thioredoxin]-dithiol = an alcohol + [thioredoxin]-disulfide + H2O</text>
        <dbReference type="Rhea" id="RHEA:62620"/>
        <dbReference type="Rhea" id="RHEA-COMP:10698"/>
        <dbReference type="Rhea" id="RHEA-COMP:10700"/>
        <dbReference type="ChEBI" id="CHEBI:15377"/>
        <dbReference type="ChEBI" id="CHEBI:29950"/>
        <dbReference type="ChEBI" id="CHEBI:30879"/>
        <dbReference type="ChEBI" id="CHEBI:35924"/>
        <dbReference type="ChEBI" id="CHEBI:50058"/>
        <dbReference type="EC" id="1.11.1.24"/>
    </reaction>
</comment>
<evidence type="ECO:0000256" key="9">
    <source>
        <dbReference type="ARBA" id="ARBA00032824"/>
    </source>
</evidence>
<evidence type="ECO:0000313" key="16">
    <source>
        <dbReference type="Proteomes" id="UP000310636"/>
    </source>
</evidence>
<dbReference type="Gene3D" id="3.40.30.10">
    <property type="entry name" value="Glutaredoxin"/>
    <property type="match status" value="1"/>
</dbReference>
<sequence length="158" mass="17811">MTQVSIGQAVPDFVLPSSTGENVRLSDYQGRKVIVYFYPKDNTTSCTQEACDFRDAHPQFEEAGAVVLGISPDPVKSHLKFIGKHELPFQLLSDPDHEVAELFGVWQEKTMYGRRYMGIVRSTFLIDEQGKLVKEWRGLRVKGHVEAVLEAAEAKLEN</sequence>
<feature type="active site" description="Cysteine sulfenic acid (-SOH) intermediate; for peroxidase activity" evidence="13">
    <location>
        <position position="46"/>
    </location>
</feature>
<keyword evidence="6 15" id="KW-0560">Oxidoreductase</keyword>
<evidence type="ECO:0000256" key="2">
    <source>
        <dbReference type="ARBA" id="ARBA00011245"/>
    </source>
</evidence>
<keyword evidence="5" id="KW-0049">Antioxidant</keyword>
<evidence type="ECO:0000256" key="4">
    <source>
        <dbReference type="ARBA" id="ARBA00022559"/>
    </source>
</evidence>
<dbReference type="Pfam" id="PF00578">
    <property type="entry name" value="AhpC-TSA"/>
    <property type="match status" value="1"/>
</dbReference>